<accession>A0A4E0QR37</accession>
<dbReference type="Proteomes" id="UP000030428">
    <property type="component" value="Unassembled WGS sequence"/>
</dbReference>
<gene>
    <name evidence="1" type="ORF">PN36_34390</name>
</gene>
<name>A0A4E0QR37_9GAMM</name>
<dbReference type="InterPro" id="IPR038063">
    <property type="entry name" value="Transpep_catalytic_dom"/>
</dbReference>
<dbReference type="EMBL" id="JSZA02000382">
    <property type="protein sequence ID" value="TGO01925.1"/>
    <property type="molecule type" value="Genomic_DNA"/>
</dbReference>
<comment type="caution">
    <text evidence="1">The sequence shown here is derived from an EMBL/GenBank/DDBJ whole genome shotgun (WGS) entry which is preliminary data.</text>
</comment>
<evidence type="ECO:0000313" key="1">
    <source>
        <dbReference type="EMBL" id="TGO01925.1"/>
    </source>
</evidence>
<protein>
    <recommendedName>
        <fullName evidence="3">YkuD domain-containing protein</fullName>
    </recommendedName>
</protein>
<proteinExistence type="predicted"/>
<evidence type="ECO:0008006" key="3">
    <source>
        <dbReference type="Google" id="ProtNLM"/>
    </source>
</evidence>
<dbReference type="SUPFAM" id="SSF141523">
    <property type="entry name" value="L,D-transpeptidase catalytic domain-like"/>
    <property type="match status" value="1"/>
</dbReference>
<evidence type="ECO:0000313" key="2">
    <source>
        <dbReference type="Proteomes" id="UP000030428"/>
    </source>
</evidence>
<organism evidence="1 2">
    <name type="scientific">Candidatus Thiomargarita nelsonii</name>
    <dbReference type="NCBI Taxonomy" id="1003181"/>
    <lineage>
        <taxon>Bacteria</taxon>
        <taxon>Pseudomonadati</taxon>
        <taxon>Pseudomonadota</taxon>
        <taxon>Gammaproteobacteria</taxon>
        <taxon>Thiotrichales</taxon>
        <taxon>Thiotrichaceae</taxon>
        <taxon>Thiomargarita</taxon>
    </lineage>
</organism>
<reference evidence="1 2" key="1">
    <citation type="journal article" date="2016" name="Front. Microbiol.">
        <title>Single-Cell (Meta-)Genomics of a Dimorphic Candidatus Thiomargarita nelsonii Reveals Genomic Plasticity.</title>
        <authorList>
            <person name="Flood B.E."/>
            <person name="Fliss P."/>
            <person name="Jones D.S."/>
            <person name="Dick G.J."/>
            <person name="Jain S."/>
            <person name="Kaster A.K."/>
            <person name="Winkel M."/>
            <person name="Mussmann M."/>
            <person name="Bailey J."/>
        </authorList>
    </citation>
    <scope>NUCLEOTIDE SEQUENCE [LARGE SCALE GENOMIC DNA]</scope>
    <source>
        <strain evidence="1">Hydrate Ridge</strain>
    </source>
</reference>
<sequence>MELHFYPGQKLLVVKDSHNIQHPFDAWGGPSTTGNDPHMKPIPTTAGTYIIASTGPYSTQTWSWSKIKWGTKLKDMPHKKDVWYQLSSGKWGSVKKDIGINRTEIMKRYYELYSKNVVPKKWVFNDFGPIAIRYFKDINGNRMLDKNERLSGEMIHTTPENEAQSQSGNTVTLAESHGCIHVKPKDRNKLHTMGAFKSGTTFIVHKYSERL</sequence>
<dbReference type="AlphaFoldDB" id="A0A4E0QR37"/>
<keyword evidence="2" id="KW-1185">Reference proteome</keyword>